<dbReference type="InterPro" id="IPR029055">
    <property type="entry name" value="Ntn_hydrolases_N"/>
</dbReference>
<dbReference type="GO" id="GO:0006751">
    <property type="term" value="P:glutathione catabolic process"/>
    <property type="evidence" value="ECO:0007669"/>
    <property type="project" value="UniProtKB-UniRule"/>
</dbReference>
<reference evidence="9 10" key="2">
    <citation type="submission" date="2014-05" db="EMBL/GenBank/DDBJ databases">
        <title>Genome sequence of the 3-chlorobenzoate degrading bacterium Pseudomonas knackmussii B13 shows multiple evidence for horizontal gene transfer.</title>
        <authorList>
            <person name="Miyazaki R."/>
            <person name="Bertelli C."/>
            <person name="Falquet L."/>
            <person name="Robinson-Rechavi M."/>
            <person name="Gharib W."/>
            <person name="Roy S."/>
            <person name="Van der Meer J.R."/>
        </authorList>
    </citation>
    <scope>NUCLEOTIDE SEQUENCE [LARGE SCALE GENOMIC DNA]</scope>
    <source>
        <strain evidence="9 10">B13</strain>
    </source>
</reference>
<dbReference type="PRINTS" id="PR01210">
    <property type="entry name" value="GGTRANSPTASE"/>
</dbReference>
<evidence type="ECO:0000256" key="2">
    <source>
        <dbReference type="ARBA" id="ARBA00001089"/>
    </source>
</evidence>
<evidence type="ECO:0000256" key="4">
    <source>
        <dbReference type="ARBA" id="ARBA00047417"/>
    </source>
</evidence>
<dbReference type="GO" id="GO:0006750">
    <property type="term" value="P:glutathione biosynthetic process"/>
    <property type="evidence" value="ECO:0007669"/>
    <property type="project" value="UniProtKB-KW"/>
</dbReference>
<evidence type="ECO:0000256" key="7">
    <source>
        <dbReference type="RuleBase" id="RU368036"/>
    </source>
</evidence>
<dbReference type="Gene3D" id="1.10.246.130">
    <property type="match status" value="1"/>
</dbReference>
<organism evidence="9 10">
    <name type="scientific">Pseudomonas knackmussii (strain DSM 6978 / CCUG 54928 / LMG 23759 / B13)</name>
    <dbReference type="NCBI Taxonomy" id="1301098"/>
    <lineage>
        <taxon>Bacteria</taxon>
        <taxon>Pseudomonadati</taxon>
        <taxon>Pseudomonadota</taxon>
        <taxon>Gammaproteobacteria</taxon>
        <taxon>Pseudomonadales</taxon>
        <taxon>Pseudomonadaceae</taxon>
        <taxon>Pseudomonas</taxon>
    </lineage>
</organism>
<dbReference type="HOGENOM" id="CLU_014813_0_3_6"/>
<dbReference type="STRING" id="1301098.PKB_0380"/>
<dbReference type="UniPathway" id="UPA00204"/>
<comment type="catalytic activity">
    <reaction evidence="1 7">
        <text>an S-substituted glutathione + H2O = an S-substituted L-cysteinylglycine + L-glutamate</text>
        <dbReference type="Rhea" id="RHEA:59468"/>
        <dbReference type="ChEBI" id="CHEBI:15377"/>
        <dbReference type="ChEBI" id="CHEBI:29985"/>
        <dbReference type="ChEBI" id="CHEBI:90779"/>
        <dbReference type="ChEBI" id="CHEBI:143103"/>
        <dbReference type="EC" id="3.4.19.13"/>
    </reaction>
</comment>
<feature type="binding site" evidence="6">
    <location>
        <position position="102"/>
    </location>
    <ligand>
        <name>L-glutamate</name>
        <dbReference type="ChEBI" id="CHEBI:29985"/>
    </ligand>
</feature>
<evidence type="ECO:0000313" key="9">
    <source>
        <dbReference type="EMBL" id="CDF81758.1"/>
    </source>
</evidence>
<feature type="binding site" evidence="6">
    <location>
        <position position="466"/>
    </location>
    <ligand>
        <name>L-glutamate</name>
        <dbReference type="ChEBI" id="CHEBI:29985"/>
    </ligand>
</feature>
<dbReference type="EC" id="3.4.19.13" evidence="7"/>
<name>A0A024HB88_PSEKB</name>
<feature type="binding site" evidence="6">
    <location>
        <position position="416"/>
    </location>
    <ligand>
        <name>L-glutamate</name>
        <dbReference type="ChEBI" id="CHEBI:29985"/>
    </ligand>
</feature>
<evidence type="ECO:0000313" key="10">
    <source>
        <dbReference type="Proteomes" id="UP000025241"/>
    </source>
</evidence>
<keyword evidence="8" id="KW-0732">Signal</keyword>
<dbReference type="AlphaFoldDB" id="A0A024HB88"/>
<keyword evidence="3 7" id="KW-0012">Acyltransferase</keyword>
<dbReference type="Proteomes" id="UP000025241">
    <property type="component" value="Chromosome I"/>
</dbReference>
<dbReference type="eggNOG" id="COG0405">
    <property type="taxonomic scope" value="Bacteria"/>
</dbReference>
<comment type="subunit">
    <text evidence="7">This enzyme consists of two polypeptide chains, which are synthesized in precursor form from a single polypeptide.</text>
</comment>
<dbReference type="PANTHER" id="PTHR43199">
    <property type="entry name" value="GLUTATHIONE HYDROLASE"/>
    <property type="match status" value="1"/>
</dbReference>
<reference evidence="9 10" key="1">
    <citation type="submission" date="2013-03" db="EMBL/GenBank/DDBJ databases">
        <authorList>
            <person name="Linke B."/>
        </authorList>
    </citation>
    <scope>NUCLEOTIDE SEQUENCE [LARGE SCALE GENOMIC DNA]</scope>
    <source>
        <strain evidence="9 10">B13</strain>
    </source>
</reference>
<keyword evidence="7" id="KW-0865">Zymogen</keyword>
<dbReference type="OrthoDB" id="5297205at2"/>
<dbReference type="InterPro" id="IPR043138">
    <property type="entry name" value="GGT_lsub"/>
</dbReference>
<dbReference type="Pfam" id="PF01019">
    <property type="entry name" value="G_glu_transpept"/>
    <property type="match status" value="1"/>
</dbReference>
<feature type="binding site" evidence="6">
    <location>
        <begin position="392"/>
        <end position="394"/>
    </location>
    <ligand>
        <name>L-glutamate</name>
        <dbReference type="ChEBI" id="CHEBI:29985"/>
    </ligand>
</feature>
<sequence length="567" mass="60662">MSLLNRNPHVLSRFCALLLLGTAALHASAQPVAQATVASAHPAATVAGLETLAGGGNAFDAAVAIASALAVVEPYGSGLGGGGFFLLRQAGPKPTYRFIDARERAPLASSAQMYMRNGKVQPELSLNGPLAAAIPGLPAALAEITSRFGRKPLADNLVPAIRLATDGVSIDRVYIDRAEGRLEAMRKDRETSRVFLQQGNLPEEWDLLRQPDLAKTLERLARYGRSGFYEGETADRLVEGVRAAGGIWSLEDLRSYQVVERQPLRYPLADGRELISAPPPSAGGVALAQSLGMLAQLPWQKAEPTQRVHYVAEVLRRAYHDRSMLGDPDRIANPVQQLLAPDYLKRLAAGIDPNRATPSASLPPKPTWREGDHTTHFVVIDEQGNAVAATLSVNLPFGSAFTPPGTGVVLNDEMDDFAADIEGSNAYGLAGSAANAIASGKRPLSSMSPSFIESPNELAAFGTPGGSRIPSMVLLAMLQYLDGRAVQNWVSAPRYHNQYLPDVLEHEPRTFTDAQKADLTARGYTLKDVGRSYGNQQVLLWNKKNGDVDAASDPRGIGLAAGTTVHY</sequence>
<comment type="similarity">
    <text evidence="7">Belongs to the gamma-glutamyltransferase family.</text>
</comment>
<evidence type="ECO:0000256" key="1">
    <source>
        <dbReference type="ARBA" id="ARBA00001049"/>
    </source>
</evidence>
<dbReference type="InterPro" id="IPR000101">
    <property type="entry name" value="GGT_peptidase"/>
</dbReference>
<keyword evidence="10" id="KW-1185">Reference proteome</keyword>
<keyword evidence="7" id="KW-0317">Glutathione biosynthesis</keyword>
<feature type="signal peptide" evidence="8">
    <location>
        <begin position="1"/>
        <end position="29"/>
    </location>
</feature>
<dbReference type="GO" id="GO:0103068">
    <property type="term" value="F:leukotriene C4 gamma-glutamyl transferase activity"/>
    <property type="evidence" value="ECO:0007669"/>
    <property type="project" value="UniProtKB-EC"/>
</dbReference>
<dbReference type="NCBIfam" id="TIGR00066">
    <property type="entry name" value="g_glut_trans"/>
    <property type="match status" value="1"/>
</dbReference>
<evidence type="ECO:0000256" key="3">
    <source>
        <dbReference type="ARBA" id="ARBA00023315"/>
    </source>
</evidence>
<evidence type="ECO:0000256" key="5">
    <source>
        <dbReference type="PIRSR" id="PIRSR600101-1"/>
    </source>
</evidence>
<dbReference type="GO" id="GO:0036374">
    <property type="term" value="F:glutathione hydrolase activity"/>
    <property type="evidence" value="ECO:0007669"/>
    <property type="project" value="UniProtKB-UniRule"/>
</dbReference>
<dbReference type="InterPro" id="IPR043137">
    <property type="entry name" value="GGT_ssub_C"/>
</dbReference>
<proteinExistence type="inferred from homology"/>
<keyword evidence="7" id="KW-0378">Hydrolase</keyword>
<dbReference type="PANTHER" id="PTHR43199:SF6">
    <property type="entry name" value="GLUTATHIONE HYDROLASE PROENZYME"/>
    <property type="match status" value="1"/>
</dbReference>
<comment type="catalytic activity">
    <reaction evidence="2 7">
        <text>glutathione + H2O = L-cysteinylglycine + L-glutamate</text>
        <dbReference type="Rhea" id="RHEA:28807"/>
        <dbReference type="ChEBI" id="CHEBI:15377"/>
        <dbReference type="ChEBI" id="CHEBI:29985"/>
        <dbReference type="ChEBI" id="CHEBI:57925"/>
        <dbReference type="ChEBI" id="CHEBI:61694"/>
        <dbReference type="EC" id="3.4.19.13"/>
    </reaction>
</comment>
<protein>
    <recommendedName>
        <fullName evidence="7">Glutathione hydrolase proenzyme</fullName>
        <ecNumber evidence="7">2.3.2.2</ecNumber>
        <ecNumber evidence="7">3.4.19.13</ecNumber>
    </recommendedName>
    <component>
        <recommendedName>
            <fullName evidence="7">Glutathione hydrolase large chain</fullName>
        </recommendedName>
    </component>
    <component>
        <recommendedName>
            <fullName evidence="7">Glutathione hydrolase small chain</fullName>
        </recommendedName>
    </component>
</protein>
<keyword evidence="7 9" id="KW-0808">Transferase</keyword>
<gene>
    <name evidence="9" type="primary">ggt2</name>
    <name evidence="9" type="ORF">PKB_0380</name>
</gene>
<feature type="chain" id="PRO_5001530000" description="Glutathione hydrolase proenzyme" evidence="8">
    <location>
        <begin position="30"/>
        <end position="567"/>
    </location>
</feature>
<dbReference type="EMBL" id="HG322950">
    <property type="protein sequence ID" value="CDF81758.1"/>
    <property type="molecule type" value="Genomic_DNA"/>
</dbReference>
<comment type="pathway">
    <text evidence="7">Sulfur metabolism; glutathione metabolism.</text>
</comment>
<dbReference type="RefSeq" id="WP_043248553.1">
    <property type="nucleotide sequence ID" value="NZ_HG322950.1"/>
</dbReference>
<dbReference type="KEGG" id="pkc:PKB_0380"/>
<dbReference type="Gene3D" id="3.60.20.40">
    <property type="match status" value="1"/>
</dbReference>
<feature type="binding site" evidence="6">
    <location>
        <begin position="445"/>
        <end position="446"/>
    </location>
    <ligand>
        <name>L-glutamate</name>
        <dbReference type="ChEBI" id="CHEBI:29985"/>
    </ligand>
</feature>
<accession>A0A024HB88</accession>
<comment type="PTM">
    <text evidence="7">Cleaved by autocatalysis into a large and a small subunit.</text>
</comment>
<dbReference type="SUPFAM" id="SSF56235">
    <property type="entry name" value="N-terminal nucleophile aminohydrolases (Ntn hydrolases)"/>
    <property type="match status" value="1"/>
</dbReference>
<dbReference type="InterPro" id="IPR051792">
    <property type="entry name" value="GGT_bact"/>
</dbReference>
<feature type="active site" description="Nucleophile" evidence="5">
    <location>
        <position position="374"/>
    </location>
</feature>
<dbReference type="PATRIC" id="fig|1301098.3.peg.389"/>
<evidence type="ECO:0000256" key="6">
    <source>
        <dbReference type="PIRSR" id="PIRSR600101-2"/>
    </source>
</evidence>
<evidence type="ECO:0000256" key="8">
    <source>
        <dbReference type="SAM" id="SignalP"/>
    </source>
</evidence>
<dbReference type="EC" id="2.3.2.2" evidence="7"/>
<comment type="catalytic activity">
    <reaction evidence="4 7">
        <text>an N-terminal (5-L-glutamyl)-[peptide] + an alpha-amino acid = 5-L-glutamyl amino acid + an N-terminal L-alpha-aminoacyl-[peptide]</text>
        <dbReference type="Rhea" id="RHEA:23904"/>
        <dbReference type="Rhea" id="RHEA-COMP:9780"/>
        <dbReference type="Rhea" id="RHEA-COMP:9795"/>
        <dbReference type="ChEBI" id="CHEBI:77644"/>
        <dbReference type="ChEBI" id="CHEBI:78597"/>
        <dbReference type="ChEBI" id="CHEBI:78599"/>
        <dbReference type="ChEBI" id="CHEBI:78608"/>
        <dbReference type="EC" id="2.3.2.2"/>
    </reaction>
</comment>